<proteinExistence type="predicted"/>
<dbReference type="STRING" id="1850252.LPB136_08365"/>
<dbReference type="AlphaFoldDB" id="A0A1L3JJT0"/>
<dbReference type="GO" id="GO:0051537">
    <property type="term" value="F:2 iron, 2 sulfur cluster binding"/>
    <property type="evidence" value="ECO:0007669"/>
    <property type="project" value="InterPro"/>
</dbReference>
<evidence type="ECO:0000313" key="1">
    <source>
        <dbReference type="EMBL" id="APG65364.1"/>
    </source>
</evidence>
<dbReference type="RefSeq" id="WP_072555891.1">
    <property type="nucleotide sequence ID" value="NZ_CP018155.1"/>
</dbReference>
<keyword evidence="2" id="KW-1185">Reference proteome</keyword>
<dbReference type="Gene3D" id="2.102.10.10">
    <property type="entry name" value="Rieske [2Fe-2S] iron-sulphur domain"/>
    <property type="match status" value="1"/>
</dbReference>
<protein>
    <recommendedName>
        <fullName evidence="3">Rieske domain-containing protein</fullName>
    </recommendedName>
</protein>
<evidence type="ECO:0000313" key="2">
    <source>
        <dbReference type="Proteomes" id="UP000181898"/>
    </source>
</evidence>
<dbReference type="Proteomes" id="UP000181898">
    <property type="component" value="Chromosome"/>
</dbReference>
<organism evidence="1 2">
    <name type="scientific">Tenacibaculum todarodis</name>
    <dbReference type="NCBI Taxonomy" id="1850252"/>
    <lineage>
        <taxon>Bacteria</taxon>
        <taxon>Pseudomonadati</taxon>
        <taxon>Bacteroidota</taxon>
        <taxon>Flavobacteriia</taxon>
        <taxon>Flavobacteriales</taxon>
        <taxon>Flavobacteriaceae</taxon>
        <taxon>Tenacibaculum</taxon>
    </lineage>
</organism>
<dbReference type="PROSITE" id="PS51257">
    <property type="entry name" value="PROKAR_LIPOPROTEIN"/>
    <property type="match status" value="1"/>
</dbReference>
<dbReference type="EMBL" id="CP018155">
    <property type="protein sequence ID" value="APG65364.1"/>
    <property type="molecule type" value="Genomic_DNA"/>
</dbReference>
<gene>
    <name evidence="1" type="ORF">LPB136_08365</name>
</gene>
<dbReference type="OrthoDB" id="1201186at2"/>
<dbReference type="KEGG" id="ten:LPB136_08365"/>
<accession>A0A1L3JJT0</accession>
<dbReference type="InterPro" id="IPR036922">
    <property type="entry name" value="Rieske_2Fe-2S_sf"/>
</dbReference>
<sequence>MKNLLLLLVFITFLGCSSDIINNNCFSNFSFNETIDLNNAQYIDIQVPGGSSITSVAARNLIIIRRTNTAYKAFDLKCPENDCTTPMTFDGLKLKCTCSSKEYSTLDGSPINGEGCFALEYSIFNVGNNTLQITR</sequence>
<name>A0A1L3JJT0_9FLAO</name>
<reference evidence="1 2" key="1">
    <citation type="submission" date="2016-11" db="EMBL/GenBank/DDBJ databases">
        <title>Tenacibaculum sp. LPB0136, isolated from marine environment.</title>
        <authorList>
            <person name="Kim E."/>
            <person name="Yi H."/>
        </authorList>
    </citation>
    <scope>NUCLEOTIDE SEQUENCE [LARGE SCALE GENOMIC DNA]</scope>
    <source>
        <strain evidence="1 2">LPB0136</strain>
    </source>
</reference>
<evidence type="ECO:0008006" key="3">
    <source>
        <dbReference type="Google" id="ProtNLM"/>
    </source>
</evidence>